<proteinExistence type="predicted"/>
<feature type="transmembrane region" description="Helical" evidence="1">
    <location>
        <begin position="353"/>
        <end position="371"/>
    </location>
</feature>
<gene>
    <name evidence="2" type="ORF">DBV39_18665</name>
</gene>
<name>A0A2R4XQ39_9BURK</name>
<evidence type="ECO:0000313" key="2">
    <source>
        <dbReference type="EMBL" id="AWB35926.1"/>
    </source>
</evidence>
<feature type="transmembrane region" description="Helical" evidence="1">
    <location>
        <begin position="299"/>
        <end position="317"/>
    </location>
</feature>
<evidence type="ECO:0000256" key="1">
    <source>
        <dbReference type="SAM" id="Phobius"/>
    </source>
</evidence>
<feature type="transmembrane region" description="Helical" evidence="1">
    <location>
        <begin position="47"/>
        <end position="64"/>
    </location>
</feature>
<accession>A0A2R4XQ39</accession>
<dbReference type="GO" id="GO:0016740">
    <property type="term" value="F:transferase activity"/>
    <property type="evidence" value="ECO:0007669"/>
    <property type="project" value="UniProtKB-KW"/>
</dbReference>
<dbReference type="Proteomes" id="UP000244571">
    <property type="component" value="Chromosome"/>
</dbReference>
<feature type="transmembrane region" description="Helical" evidence="1">
    <location>
        <begin position="203"/>
        <end position="222"/>
    </location>
</feature>
<keyword evidence="1" id="KW-0472">Membrane</keyword>
<keyword evidence="1" id="KW-0812">Transmembrane</keyword>
<dbReference type="EMBL" id="CP028901">
    <property type="protein sequence ID" value="AWB35926.1"/>
    <property type="molecule type" value="Genomic_DNA"/>
</dbReference>
<keyword evidence="3" id="KW-1185">Reference proteome</keyword>
<feature type="transmembrane region" description="Helical" evidence="1">
    <location>
        <begin position="12"/>
        <end position="35"/>
    </location>
</feature>
<sequence length="400" mass="45036">MIHKGYLGAYQGVWMSFGNAASVVGNVPGSVLAWVVGGPLFVWDSPYAPMLFLLLLRLAGFLMLDAVVRRVFPGSGLARLSFLLLCWLNPWFLFDSLLYNPAYLIFCAGLHCWTAWHMQHERRLLMTVLHVLSIGLAMQLHFSWPVLVFLSALMFYRGVLKVSWVGVLIATALIVVSLVPYLMQLWADPSLAHNPDPDARKRFIGWGALNVYPVLKAVLYWLRYGSWAFPSKLVNDTEFLWVGVQFLPVILENLWKIFMGLIGAVTVIIAAVANLTALSHIRPRLKRSAGTPVEPLDWMLLYSTAAFIAALISAGLAPIVFNYWHLTLIFPFALFPVIFWVTRYLGRSAQREARPVLAVAAFLVFINVVAINDSEKFSYAADYAQQTIEYVEREVGPRVR</sequence>
<feature type="transmembrane region" description="Helical" evidence="1">
    <location>
        <begin position="162"/>
        <end position="182"/>
    </location>
</feature>
<reference evidence="2 3" key="1">
    <citation type="submission" date="2018-04" db="EMBL/GenBank/DDBJ databases">
        <title>Bordetella sp. HZ20 isolated from seawater.</title>
        <authorList>
            <person name="Sun C."/>
        </authorList>
    </citation>
    <scope>NUCLEOTIDE SEQUENCE [LARGE SCALE GENOMIC DNA]</scope>
    <source>
        <strain evidence="2 3">HZ20</strain>
    </source>
</reference>
<organism evidence="2 3">
    <name type="scientific">Orrella marina</name>
    <dbReference type="NCBI Taxonomy" id="2163011"/>
    <lineage>
        <taxon>Bacteria</taxon>
        <taxon>Pseudomonadati</taxon>
        <taxon>Pseudomonadota</taxon>
        <taxon>Betaproteobacteria</taxon>
        <taxon>Burkholderiales</taxon>
        <taxon>Alcaligenaceae</taxon>
        <taxon>Orrella</taxon>
    </lineage>
</organism>
<keyword evidence="1" id="KW-1133">Transmembrane helix</keyword>
<feature type="transmembrane region" description="Helical" evidence="1">
    <location>
        <begin position="257"/>
        <end position="278"/>
    </location>
</feature>
<dbReference type="AlphaFoldDB" id="A0A2R4XQ39"/>
<feature type="transmembrane region" description="Helical" evidence="1">
    <location>
        <begin position="98"/>
        <end position="116"/>
    </location>
</feature>
<keyword evidence="2" id="KW-0808">Transferase</keyword>
<protein>
    <submittedName>
        <fullName evidence="2">3-deoxy-D-manno-octulosonic acid transferase</fullName>
    </submittedName>
</protein>
<dbReference type="KEGG" id="boz:DBV39_18665"/>
<feature type="transmembrane region" description="Helical" evidence="1">
    <location>
        <begin position="76"/>
        <end position="92"/>
    </location>
</feature>
<dbReference type="OrthoDB" id="5332564at2"/>
<feature type="transmembrane region" description="Helical" evidence="1">
    <location>
        <begin position="128"/>
        <end position="156"/>
    </location>
</feature>
<feature type="transmembrane region" description="Helical" evidence="1">
    <location>
        <begin position="323"/>
        <end position="341"/>
    </location>
</feature>
<evidence type="ECO:0000313" key="3">
    <source>
        <dbReference type="Proteomes" id="UP000244571"/>
    </source>
</evidence>